<evidence type="ECO:0000313" key="1">
    <source>
        <dbReference type="EMBL" id="TVT56793.1"/>
    </source>
</evidence>
<proteinExistence type="predicted"/>
<organism evidence="1 2">
    <name type="scientific">Sedimenticola thiotaurini</name>
    <dbReference type="NCBI Taxonomy" id="1543721"/>
    <lineage>
        <taxon>Bacteria</taxon>
        <taxon>Pseudomonadati</taxon>
        <taxon>Pseudomonadota</taxon>
        <taxon>Gammaproteobacteria</taxon>
        <taxon>Chromatiales</taxon>
        <taxon>Sedimenticolaceae</taxon>
        <taxon>Sedimenticola</taxon>
    </lineage>
</organism>
<evidence type="ECO:0000313" key="2">
    <source>
        <dbReference type="Proteomes" id="UP000317355"/>
    </source>
</evidence>
<evidence type="ECO:0008006" key="3">
    <source>
        <dbReference type="Google" id="ProtNLM"/>
    </source>
</evidence>
<reference evidence="1 2" key="1">
    <citation type="submission" date="2019-07" db="EMBL/GenBank/DDBJ databases">
        <title>The pathways for chlorine oxyanion respiration interact through the shared metabolite chlorate.</title>
        <authorList>
            <person name="Barnum T.P."/>
            <person name="Cheng Y."/>
            <person name="Hill K.A."/>
            <person name="Lucas L.N."/>
            <person name="Carlson H.K."/>
            <person name="Coates J.D."/>
        </authorList>
    </citation>
    <scope>NUCLEOTIDE SEQUENCE [LARGE SCALE GENOMIC DNA]</scope>
    <source>
        <strain evidence="1">BK-3</strain>
    </source>
</reference>
<dbReference type="AlphaFoldDB" id="A0A558D746"/>
<dbReference type="EMBL" id="VMRY01000018">
    <property type="protein sequence ID" value="TVT56793.1"/>
    <property type="molecule type" value="Genomic_DNA"/>
</dbReference>
<dbReference type="STRING" id="1543721.AAY24_14900"/>
<name>A0A558D746_9GAMM</name>
<gene>
    <name evidence="1" type="ORF">FHK82_06750</name>
</gene>
<dbReference type="Proteomes" id="UP000317355">
    <property type="component" value="Unassembled WGS sequence"/>
</dbReference>
<accession>A0A558D746</accession>
<comment type="caution">
    <text evidence="1">The sequence shown here is derived from an EMBL/GenBank/DDBJ whole genome shotgun (WGS) entry which is preliminary data.</text>
</comment>
<sequence>MAINSISGNALQGIQRGMRQLRRNATDIASANQLNNGQLPTKDAVRALVELHQSSLQTSASVKAFKTADTLVGSLLDVKA</sequence>
<protein>
    <recommendedName>
        <fullName evidence="3">Flagellar biosynthesis protein FlgE</fullName>
    </recommendedName>
</protein>